<organism evidence="1 2">
    <name type="scientific">Iris pallida</name>
    <name type="common">Sweet iris</name>
    <dbReference type="NCBI Taxonomy" id="29817"/>
    <lineage>
        <taxon>Eukaryota</taxon>
        <taxon>Viridiplantae</taxon>
        <taxon>Streptophyta</taxon>
        <taxon>Embryophyta</taxon>
        <taxon>Tracheophyta</taxon>
        <taxon>Spermatophyta</taxon>
        <taxon>Magnoliopsida</taxon>
        <taxon>Liliopsida</taxon>
        <taxon>Asparagales</taxon>
        <taxon>Iridaceae</taxon>
        <taxon>Iridoideae</taxon>
        <taxon>Irideae</taxon>
        <taxon>Iris</taxon>
    </lineage>
</organism>
<keyword evidence="2" id="KW-1185">Reference proteome</keyword>
<evidence type="ECO:0000313" key="2">
    <source>
        <dbReference type="Proteomes" id="UP001140949"/>
    </source>
</evidence>
<gene>
    <name evidence="1" type="ORF">M6B38_232230</name>
</gene>
<comment type="caution">
    <text evidence="1">The sequence shown here is derived from an EMBL/GenBank/DDBJ whole genome shotgun (WGS) entry which is preliminary data.</text>
</comment>
<dbReference type="Proteomes" id="UP001140949">
    <property type="component" value="Unassembled WGS sequence"/>
</dbReference>
<reference evidence="1" key="1">
    <citation type="journal article" date="2023" name="GigaByte">
        <title>Genome assembly of the bearded iris, Iris pallida Lam.</title>
        <authorList>
            <person name="Bruccoleri R.E."/>
            <person name="Oakeley E.J."/>
            <person name="Faust A.M.E."/>
            <person name="Altorfer M."/>
            <person name="Dessus-Babus S."/>
            <person name="Burckhardt D."/>
            <person name="Oertli M."/>
            <person name="Naumann U."/>
            <person name="Petersen F."/>
            <person name="Wong J."/>
        </authorList>
    </citation>
    <scope>NUCLEOTIDE SEQUENCE</scope>
    <source>
        <strain evidence="1">GSM-AAB239-AS_SAM_17_03QT</strain>
    </source>
</reference>
<sequence length="40" mass="5036">MCISQGLCDYRSLAYWYDEDLEYHDFGQTHMIIRLYFKYF</sequence>
<accession>A0AAX6DRG2</accession>
<protein>
    <submittedName>
        <fullName evidence="1">Uncharacterized protein</fullName>
    </submittedName>
</protein>
<proteinExistence type="predicted"/>
<dbReference type="AlphaFoldDB" id="A0AAX6DRG2"/>
<dbReference type="EMBL" id="JANAVB010042420">
    <property type="protein sequence ID" value="KAJ6794380.1"/>
    <property type="molecule type" value="Genomic_DNA"/>
</dbReference>
<name>A0AAX6DRG2_IRIPA</name>
<reference evidence="1" key="2">
    <citation type="submission" date="2023-04" db="EMBL/GenBank/DDBJ databases">
        <authorList>
            <person name="Bruccoleri R.E."/>
            <person name="Oakeley E.J."/>
            <person name="Faust A.-M."/>
            <person name="Dessus-Babus S."/>
            <person name="Altorfer M."/>
            <person name="Burckhardt D."/>
            <person name="Oertli M."/>
            <person name="Naumann U."/>
            <person name="Petersen F."/>
            <person name="Wong J."/>
        </authorList>
    </citation>
    <scope>NUCLEOTIDE SEQUENCE</scope>
    <source>
        <strain evidence="1">GSM-AAB239-AS_SAM_17_03QT</strain>
        <tissue evidence="1">Leaf</tissue>
    </source>
</reference>
<evidence type="ECO:0000313" key="1">
    <source>
        <dbReference type="EMBL" id="KAJ6794380.1"/>
    </source>
</evidence>